<keyword evidence="2" id="KW-0812">Transmembrane</keyword>
<evidence type="ECO:0000313" key="3">
    <source>
        <dbReference type="EMBL" id="KAF5309090.1"/>
    </source>
</evidence>
<organism evidence="3 4">
    <name type="scientific">Tetrapyrgos nigripes</name>
    <dbReference type="NCBI Taxonomy" id="182062"/>
    <lineage>
        <taxon>Eukaryota</taxon>
        <taxon>Fungi</taxon>
        <taxon>Dikarya</taxon>
        <taxon>Basidiomycota</taxon>
        <taxon>Agaricomycotina</taxon>
        <taxon>Agaricomycetes</taxon>
        <taxon>Agaricomycetidae</taxon>
        <taxon>Agaricales</taxon>
        <taxon>Marasmiineae</taxon>
        <taxon>Marasmiaceae</taxon>
        <taxon>Tetrapyrgos</taxon>
    </lineage>
</organism>
<feature type="transmembrane region" description="Helical" evidence="2">
    <location>
        <begin position="6"/>
        <end position="29"/>
    </location>
</feature>
<feature type="region of interest" description="Disordered" evidence="1">
    <location>
        <begin position="35"/>
        <end position="68"/>
    </location>
</feature>
<proteinExistence type="predicted"/>
<feature type="compositionally biased region" description="Basic and acidic residues" evidence="1">
    <location>
        <begin position="55"/>
        <end position="64"/>
    </location>
</feature>
<evidence type="ECO:0000256" key="2">
    <source>
        <dbReference type="SAM" id="Phobius"/>
    </source>
</evidence>
<evidence type="ECO:0000256" key="1">
    <source>
        <dbReference type="SAM" id="MobiDB-lite"/>
    </source>
</evidence>
<keyword evidence="4" id="KW-1185">Reference proteome</keyword>
<evidence type="ECO:0000313" key="4">
    <source>
        <dbReference type="Proteomes" id="UP000559256"/>
    </source>
</evidence>
<dbReference type="Proteomes" id="UP000559256">
    <property type="component" value="Unassembled WGS sequence"/>
</dbReference>
<gene>
    <name evidence="3" type="ORF">D9758_019079</name>
</gene>
<protein>
    <submittedName>
        <fullName evidence="3">Uncharacterized protein</fullName>
    </submittedName>
</protein>
<sequence>MGATNPAVVGWVLGSVGLLLLVLGTVVYGRKRNAMRKRKAPSFAQAQTQTHKKSVSSEKDKEYGTLRTLAGRSRKDNLKANLSLYCKGRGSASGKIESPLPLVLGSSGGVAEEFEKVNPSYTLQTQWLTGNRIWHWH</sequence>
<accession>A0A8H5AQH9</accession>
<name>A0A8H5AQH9_9AGAR</name>
<keyword evidence="2" id="KW-1133">Transmembrane helix</keyword>
<dbReference type="AlphaFoldDB" id="A0A8H5AQH9"/>
<keyword evidence="2" id="KW-0472">Membrane</keyword>
<reference evidence="3 4" key="1">
    <citation type="journal article" date="2020" name="ISME J.">
        <title>Uncovering the hidden diversity of litter-decomposition mechanisms in mushroom-forming fungi.</title>
        <authorList>
            <person name="Floudas D."/>
            <person name="Bentzer J."/>
            <person name="Ahren D."/>
            <person name="Johansson T."/>
            <person name="Persson P."/>
            <person name="Tunlid A."/>
        </authorList>
    </citation>
    <scope>NUCLEOTIDE SEQUENCE [LARGE SCALE GENOMIC DNA]</scope>
    <source>
        <strain evidence="3 4">CBS 291.85</strain>
    </source>
</reference>
<comment type="caution">
    <text evidence="3">The sequence shown here is derived from an EMBL/GenBank/DDBJ whole genome shotgun (WGS) entry which is preliminary data.</text>
</comment>
<dbReference type="EMBL" id="JAACJM010000669">
    <property type="protein sequence ID" value="KAF5309090.1"/>
    <property type="molecule type" value="Genomic_DNA"/>
</dbReference>